<sequence>MAIYHRFKNRAKLSPRIRRESRQHLLQKLVVFAILVAISLGLLVFDRSIFLSSNNLALKERERAEPLKLVPAWFDKSQESSNSRVGHPLNQQERQAIAQILGQPLSTDPDPAFDRIPKFILHDTSGELSDSTIERMKQQARGPMGNGIAAYVSREGKVTIARSMFFNQRRPTATVYEKAADILPETVRNREIRRVWSATAASIRQAALKNVVAELNLNEPSLANRASIWLNAPSEQAFEALKARSSTNLDGGKTTGLWTVAQICNGVLNDSENAARMATSSGTAATLKNACQKLNPVLSENRKRVASSTHVEILQKRGSECWVTNAQVRAYNQNVPNSLKIQANRVVPLETLDRPAYTDEQYEQIARLYLQAALQAGQFPEITTHYWVDQGEFGRIGTHCDPRGFDLMRLYRQISLALGHPQKTRYGIEPQYGIHPEKGDNVWWTEAVLEKLPPDSDSI</sequence>
<evidence type="ECO:0000313" key="3">
    <source>
        <dbReference type="Proteomes" id="UP000186868"/>
    </source>
</evidence>
<dbReference type="EMBL" id="MRCB01000007">
    <property type="protein sequence ID" value="OKH24088.1"/>
    <property type="molecule type" value="Genomic_DNA"/>
</dbReference>
<protein>
    <submittedName>
        <fullName evidence="2">Uncharacterized protein</fullName>
    </submittedName>
</protein>
<gene>
    <name evidence="2" type="ORF">NIES593_07955</name>
</gene>
<dbReference type="AlphaFoldDB" id="A0A1U7HKM4"/>
<dbReference type="OrthoDB" id="583037at2"/>
<keyword evidence="1" id="KW-0472">Membrane</keyword>
<keyword evidence="1" id="KW-0812">Transmembrane</keyword>
<name>A0A1U7HKM4_9CYAN</name>
<organism evidence="2 3">
    <name type="scientific">Hydrococcus rivularis NIES-593</name>
    <dbReference type="NCBI Taxonomy" id="1921803"/>
    <lineage>
        <taxon>Bacteria</taxon>
        <taxon>Bacillati</taxon>
        <taxon>Cyanobacteriota</taxon>
        <taxon>Cyanophyceae</taxon>
        <taxon>Pleurocapsales</taxon>
        <taxon>Hydrococcaceae</taxon>
        <taxon>Hydrococcus</taxon>
    </lineage>
</organism>
<proteinExistence type="predicted"/>
<accession>A0A1U7HKM4</accession>
<evidence type="ECO:0000256" key="1">
    <source>
        <dbReference type="SAM" id="Phobius"/>
    </source>
</evidence>
<dbReference type="RefSeq" id="WP_073599076.1">
    <property type="nucleotide sequence ID" value="NZ_MRCB01000007.1"/>
</dbReference>
<evidence type="ECO:0000313" key="2">
    <source>
        <dbReference type="EMBL" id="OKH24088.1"/>
    </source>
</evidence>
<keyword evidence="3" id="KW-1185">Reference proteome</keyword>
<feature type="transmembrane region" description="Helical" evidence="1">
    <location>
        <begin position="25"/>
        <end position="45"/>
    </location>
</feature>
<reference evidence="2 3" key="1">
    <citation type="submission" date="2016-11" db="EMBL/GenBank/DDBJ databases">
        <title>Draft Genome Sequences of Nine Cyanobacterial Strains from Diverse Habitats.</title>
        <authorList>
            <person name="Zhu T."/>
            <person name="Hou S."/>
            <person name="Lu X."/>
            <person name="Hess W.R."/>
        </authorList>
    </citation>
    <scope>NUCLEOTIDE SEQUENCE [LARGE SCALE GENOMIC DNA]</scope>
    <source>
        <strain evidence="2 3">NIES-593</strain>
    </source>
</reference>
<comment type="caution">
    <text evidence="2">The sequence shown here is derived from an EMBL/GenBank/DDBJ whole genome shotgun (WGS) entry which is preliminary data.</text>
</comment>
<dbReference type="Proteomes" id="UP000186868">
    <property type="component" value="Unassembled WGS sequence"/>
</dbReference>
<keyword evidence="1" id="KW-1133">Transmembrane helix</keyword>